<dbReference type="EMBL" id="RPDH01000001">
    <property type="protein sequence ID" value="RPE13285.1"/>
    <property type="molecule type" value="Genomic_DNA"/>
</dbReference>
<name>A0A3N4Q108_9BACT</name>
<proteinExistence type="predicted"/>
<reference evidence="1 2" key="1">
    <citation type="submission" date="2018-11" db="EMBL/GenBank/DDBJ databases">
        <title>Chitinophaga lutea sp.nov., isolate from arsenic contaminated soil.</title>
        <authorList>
            <person name="Zong Y."/>
        </authorList>
    </citation>
    <scope>NUCLEOTIDE SEQUENCE [LARGE SCALE GENOMIC DNA]</scope>
    <source>
        <strain evidence="1 2">ZY74</strain>
    </source>
</reference>
<dbReference type="PROSITE" id="PS51257">
    <property type="entry name" value="PROKAR_LIPOPROTEIN"/>
    <property type="match status" value="1"/>
</dbReference>
<dbReference type="OrthoDB" id="671005at2"/>
<accession>A0A3N4Q108</accession>
<dbReference type="Proteomes" id="UP000278351">
    <property type="component" value="Unassembled WGS sequence"/>
</dbReference>
<comment type="caution">
    <text evidence="1">The sequence shown here is derived from an EMBL/GenBank/DDBJ whole genome shotgun (WGS) entry which is preliminary data.</text>
</comment>
<sequence length="145" mass="15268">MPCKQYLLVFFAACLLVAAGCKKKKKDVPDPVDPPAQEAELVATIPDIYLNEDRNAAQGATLAIKVKITSTPAPPSGVTITVTALDPAGQPIPQNPAFVSTTPETTVTLINLPSLKVASIVVTVTSKTKPSNSKQFRFGVLNKAP</sequence>
<gene>
    <name evidence="1" type="ORF">EGT74_07070</name>
</gene>
<protein>
    <recommendedName>
        <fullName evidence="3">Big-1 domain-containing protein</fullName>
    </recommendedName>
</protein>
<evidence type="ECO:0000313" key="2">
    <source>
        <dbReference type="Proteomes" id="UP000278351"/>
    </source>
</evidence>
<organism evidence="1 2">
    <name type="scientific">Chitinophaga lutea</name>
    <dbReference type="NCBI Taxonomy" id="2488634"/>
    <lineage>
        <taxon>Bacteria</taxon>
        <taxon>Pseudomonadati</taxon>
        <taxon>Bacteroidota</taxon>
        <taxon>Chitinophagia</taxon>
        <taxon>Chitinophagales</taxon>
        <taxon>Chitinophagaceae</taxon>
        <taxon>Chitinophaga</taxon>
    </lineage>
</organism>
<keyword evidence="2" id="KW-1185">Reference proteome</keyword>
<dbReference type="AlphaFoldDB" id="A0A3N4Q108"/>
<evidence type="ECO:0008006" key="3">
    <source>
        <dbReference type="Google" id="ProtNLM"/>
    </source>
</evidence>
<dbReference type="RefSeq" id="WP_123845801.1">
    <property type="nucleotide sequence ID" value="NZ_RPDH01000001.1"/>
</dbReference>
<evidence type="ECO:0000313" key="1">
    <source>
        <dbReference type="EMBL" id="RPE13285.1"/>
    </source>
</evidence>